<protein>
    <submittedName>
        <fullName evidence="3">Uncharacterized protein</fullName>
    </submittedName>
</protein>
<organism evidence="3 4">
    <name type="scientific">Phytophthora boehmeriae</name>
    <dbReference type="NCBI Taxonomy" id="109152"/>
    <lineage>
        <taxon>Eukaryota</taxon>
        <taxon>Sar</taxon>
        <taxon>Stramenopiles</taxon>
        <taxon>Oomycota</taxon>
        <taxon>Peronosporomycetes</taxon>
        <taxon>Peronosporales</taxon>
        <taxon>Peronosporaceae</taxon>
        <taxon>Phytophthora</taxon>
    </lineage>
</organism>
<feature type="region of interest" description="Disordered" evidence="1">
    <location>
        <begin position="1"/>
        <end position="39"/>
    </location>
</feature>
<comment type="caution">
    <text evidence="3">The sequence shown here is derived from an EMBL/GenBank/DDBJ whole genome shotgun (WGS) entry which is preliminary data.</text>
</comment>
<name>A0A8T1WZS2_9STRA</name>
<feature type="compositionally biased region" description="Polar residues" evidence="1">
    <location>
        <begin position="18"/>
        <end position="39"/>
    </location>
</feature>
<evidence type="ECO:0000256" key="2">
    <source>
        <dbReference type="SAM" id="Phobius"/>
    </source>
</evidence>
<evidence type="ECO:0000256" key="1">
    <source>
        <dbReference type="SAM" id="MobiDB-lite"/>
    </source>
</evidence>
<proteinExistence type="predicted"/>
<keyword evidence="2" id="KW-1133">Transmembrane helix</keyword>
<dbReference type="AlphaFoldDB" id="A0A8T1WZS2"/>
<feature type="transmembrane region" description="Helical" evidence="2">
    <location>
        <begin position="183"/>
        <end position="200"/>
    </location>
</feature>
<evidence type="ECO:0000313" key="3">
    <source>
        <dbReference type="EMBL" id="KAG7397243.1"/>
    </source>
</evidence>
<reference evidence="3" key="1">
    <citation type="submission" date="2021-02" db="EMBL/GenBank/DDBJ databases">
        <authorList>
            <person name="Palmer J.M."/>
        </authorList>
    </citation>
    <scope>NUCLEOTIDE SEQUENCE</scope>
    <source>
        <strain evidence="3">SCRP23</strain>
    </source>
</reference>
<dbReference type="OrthoDB" id="117406at2759"/>
<sequence length="253" mass="27526">MVSTSSNSSDESDSTKSAANESTANDAGNSTMTKTTSSNVGDSCTWYADSNCTQPRTGFDCLNVLLSTDECAIDPDGTCVSMSVYKEYEENRPYYEAPSRYFPASNYTYCSANDSVCSSCIAEWASDYESTGSVDSTTYCTGLDGCVCVADCEVSDWQQKVIDYQCSNSDESPDFSTSTRVCIMISMAIGVAMVLGMLGIRRCIRQIRPRNYGPGSIPRPPPSGPQLSLTGWKSLREKLIETEHTFVQGDLQD</sequence>
<keyword evidence="2" id="KW-0472">Membrane</keyword>
<keyword evidence="4" id="KW-1185">Reference proteome</keyword>
<accession>A0A8T1WZS2</accession>
<evidence type="ECO:0000313" key="4">
    <source>
        <dbReference type="Proteomes" id="UP000693981"/>
    </source>
</evidence>
<gene>
    <name evidence="3" type="ORF">PHYBOEH_001055</name>
</gene>
<dbReference type="EMBL" id="JAGDFL010000120">
    <property type="protein sequence ID" value="KAG7397243.1"/>
    <property type="molecule type" value="Genomic_DNA"/>
</dbReference>
<keyword evidence="2" id="KW-0812">Transmembrane</keyword>
<dbReference type="Proteomes" id="UP000693981">
    <property type="component" value="Unassembled WGS sequence"/>
</dbReference>